<feature type="compositionally biased region" description="Low complexity" evidence="19">
    <location>
        <begin position="284"/>
        <end position="302"/>
    </location>
</feature>
<evidence type="ECO:0000256" key="11">
    <source>
        <dbReference type="ARBA" id="ARBA00023180"/>
    </source>
</evidence>
<keyword evidence="5" id="KW-0328">Glycosyltransferase</keyword>
<protein>
    <recommendedName>
        <fullName evidence="16">Crh-like protein</fullName>
        <ecNumber evidence="16">3.2.-.-</ecNumber>
    </recommendedName>
</protein>
<dbReference type="RefSeq" id="XP_040654450.1">
    <property type="nucleotide sequence ID" value="XM_040804346.1"/>
</dbReference>
<dbReference type="InterPro" id="IPR000757">
    <property type="entry name" value="Beta-glucanase-like"/>
</dbReference>
<accession>A0A151GDC4</accession>
<feature type="signal peptide" evidence="20">
    <location>
        <begin position="1"/>
        <end position="21"/>
    </location>
</feature>
<organism evidence="22 23">
    <name type="scientific">Drechmeria coniospora</name>
    <name type="common">Nematophagous fungus</name>
    <name type="synonym">Meria coniospora</name>
    <dbReference type="NCBI Taxonomy" id="98403"/>
    <lineage>
        <taxon>Eukaryota</taxon>
        <taxon>Fungi</taxon>
        <taxon>Dikarya</taxon>
        <taxon>Ascomycota</taxon>
        <taxon>Pezizomycotina</taxon>
        <taxon>Sordariomycetes</taxon>
        <taxon>Hypocreomycetidae</taxon>
        <taxon>Hypocreales</taxon>
        <taxon>Ophiocordycipitaceae</taxon>
        <taxon>Drechmeria</taxon>
    </lineage>
</organism>
<reference evidence="22 23" key="1">
    <citation type="journal article" date="2016" name="Sci. Rep.">
        <title>Insights into Adaptations to a Near-Obligate Nematode Endoparasitic Lifestyle from the Finished Genome of Drechmeria coniospora.</title>
        <authorList>
            <person name="Zhang L."/>
            <person name="Zhou Z."/>
            <person name="Guo Q."/>
            <person name="Fokkens L."/>
            <person name="Miskei M."/>
            <person name="Pocsi I."/>
            <person name="Zhang W."/>
            <person name="Chen M."/>
            <person name="Wang L."/>
            <person name="Sun Y."/>
            <person name="Donzelli B.G."/>
            <person name="Gibson D.M."/>
            <person name="Nelson D.R."/>
            <person name="Luo J.G."/>
            <person name="Rep M."/>
            <person name="Liu H."/>
            <person name="Yang S."/>
            <person name="Wang J."/>
            <person name="Krasnoff S.B."/>
            <person name="Xu Y."/>
            <person name="Molnar I."/>
            <person name="Lin M."/>
        </authorList>
    </citation>
    <scope>NUCLEOTIDE SEQUENCE [LARGE SCALE GENOMIC DNA]</scope>
    <source>
        <strain evidence="22 23">ARSEF 6962</strain>
    </source>
</reference>
<evidence type="ECO:0000256" key="10">
    <source>
        <dbReference type="ARBA" id="ARBA00023157"/>
    </source>
</evidence>
<evidence type="ECO:0000256" key="14">
    <source>
        <dbReference type="ARBA" id="ARBA00023316"/>
    </source>
</evidence>
<keyword evidence="23" id="KW-1185">Reference proteome</keyword>
<dbReference type="Proteomes" id="UP000076580">
    <property type="component" value="Chromosome 03"/>
</dbReference>
<dbReference type="GO" id="GO:0098552">
    <property type="term" value="C:side of membrane"/>
    <property type="evidence" value="ECO:0007669"/>
    <property type="project" value="UniProtKB-KW"/>
</dbReference>
<evidence type="ECO:0000259" key="21">
    <source>
        <dbReference type="PROSITE" id="PS51762"/>
    </source>
</evidence>
<feature type="disulfide bond" evidence="18">
    <location>
        <begin position="27"/>
        <end position="34"/>
    </location>
</feature>
<evidence type="ECO:0000256" key="9">
    <source>
        <dbReference type="ARBA" id="ARBA00023136"/>
    </source>
</evidence>
<evidence type="ECO:0000256" key="15">
    <source>
        <dbReference type="ARBA" id="ARBA00038074"/>
    </source>
</evidence>
<keyword evidence="11" id="KW-0325">Glycoprotein</keyword>
<dbReference type="InterPro" id="IPR050546">
    <property type="entry name" value="Glycosyl_Hydrlase_16"/>
</dbReference>
<feature type="chain" id="PRO_5007580492" description="Crh-like protein" evidence="20">
    <location>
        <begin position="22"/>
        <end position="380"/>
    </location>
</feature>
<evidence type="ECO:0000313" key="22">
    <source>
        <dbReference type="EMBL" id="KYK55098.1"/>
    </source>
</evidence>
<sequence>MFNKAFSAAAVALAASSVVSAQTFSTCNPMKESCPADPAFCAKVDCDLRKGDCEMFKPLKGTTVEHTDKGAVFSIEKDLQGPTLRTPKYIFYGRVDVEVQAAKGQGIVTSVVLQSDDLDEIDWEWVGTNSTNVLSNYFSKGNTSIYDRGKDHPVDDALGRFHTYSIEWTPDALVWLIDNVEVRRLNNVGLVGSSAFPQSPMQLRIGTWVGGGKDTAPDTVKWAGGYTNFDDGPFLGYYKKVTVVDYAGTGKPCQGGVKEYVYSDRSGQSKSINVVGGSDEDTSSESASATATSVESTSSATELAKSSHTSVASEPTSQSTAVARPAGNSTGAHTGTHTGPAPSSTGVYATPSTLPSSGAERGAVFASFFLAVAGVLVAIL</sequence>
<dbReference type="PIRSF" id="PIRSF037299">
    <property type="entry name" value="Glycosidase_CRH1_prd"/>
    <property type="match status" value="1"/>
</dbReference>
<evidence type="ECO:0000256" key="12">
    <source>
        <dbReference type="ARBA" id="ARBA00023288"/>
    </source>
</evidence>
<feature type="region of interest" description="Disordered" evidence="19">
    <location>
        <begin position="269"/>
        <end position="356"/>
    </location>
</feature>
<evidence type="ECO:0000256" key="8">
    <source>
        <dbReference type="ARBA" id="ARBA00022801"/>
    </source>
</evidence>
<dbReference type="GeneID" id="63719703"/>
<dbReference type="PANTHER" id="PTHR10963">
    <property type="entry name" value="GLYCOSYL HYDROLASE-RELATED"/>
    <property type="match status" value="1"/>
</dbReference>
<evidence type="ECO:0000256" key="18">
    <source>
        <dbReference type="PIRSR" id="PIRSR037299-2"/>
    </source>
</evidence>
<feature type="compositionally biased region" description="Polar residues" evidence="19">
    <location>
        <begin position="304"/>
        <end position="321"/>
    </location>
</feature>
<dbReference type="Pfam" id="PF00722">
    <property type="entry name" value="Glyco_hydro_16"/>
    <property type="match status" value="1"/>
</dbReference>
<evidence type="ECO:0000256" key="1">
    <source>
        <dbReference type="ARBA" id="ARBA00000822"/>
    </source>
</evidence>
<keyword evidence="6" id="KW-0808">Transferase</keyword>
<evidence type="ECO:0000313" key="23">
    <source>
        <dbReference type="Proteomes" id="UP000076580"/>
    </source>
</evidence>
<dbReference type="InParanoid" id="A0A151GDC4"/>
<comment type="similarity">
    <text evidence="15">Belongs to the glycosyl hydrolase 16 family. CRH1 subfamily.</text>
</comment>
<comment type="caution">
    <text evidence="22">The sequence shown here is derived from an EMBL/GenBank/DDBJ whole genome shotgun (WGS) entry which is preliminary data.</text>
</comment>
<evidence type="ECO:0000256" key="5">
    <source>
        <dbReference type="ARBA" id="ARBA00022676"/>
    </source>
</evidence>
<keyword evidence="8 16" id="KW-0378">Hydrolase</keyword>
<evidence type="ECO:0000256" key="19">
    <source>
        <dbReference type="SAM" id="MobiDB-lite"/>
    </source>
</evidence>
<dbReference type="PANTHER" id="PTHR10963:SF68">
    <property type="entry name" value="GLYCOSIDASE CRH1-RELATED"/>
    <property type="match status" value="1"/>
</dbReference>
<evidence type="ECO:0000256" key="16">
    <source>
        <dbReference type="PIRNR" id="PIRNR037299"/>
    </source>
</evidence>
<dbReference type="GO" id="GO:0009277">
    <property type="term" value="C:fungal-type cell wall"/>
    <property type="evidence" value="ECO:0007669"/>
    <property type="project" value="TreeGrafter"/>
</dbReference>
<keyword evidence="12" id="KW-0449">Lipoprotein</keyword>
<dbReference type="GO" id="GO:0008843">
    <property type="term" value="F:endochitinase activity"/>
    <property type="evidence" value="ECO:0007669"/>
    <property type="project" value="UniProtKB-EC"/>
</dbReference>
<dbReference type="PROSITE" id="PS51762">
    <property type="entry name" value="GH16_2"/>
    <property type="match status" value="1"/>
</dbReference>
<dbReference type="SUPFAM" id="SSF49899">
    <property type="entry name" value="Concanavalin A-like lectins/glucanases"/>
    <property type="match status" value="1"/>
</dbReference>
<comment type="catalytic activity">
    <reaction evidence="1">
        <text>Random endo-hydrolysis of N-acetyl-beta-D-glucosaminide (1-&gt;4)-beta-linkages in chitin and chitodextrins.</text>
        <dbReference type="EC" id="3.2.1.14"/>
    </reaction>
</comment>
<evidence type="ECO:0000256" key="17">
    <source>
        <dbReference type="PIRSR" id="PIRSR037299-1"/>
    </source>
</evidence>
<dbReference type="InterPro" id="IPR017168">
    <property type="entry name" value="CHR-like"/>
</dbReference>
<gene>
    <name evidence="22" type="ORF">DCS_07060</name>
</gene>
<evidence type="ECO:0000256" key="3">
    <source>
        <dbReference type="ARBA" id="ARBA00004589"/>
    </source>
</evidence>
<comment type="subcellular location">
    <subcellularLocation>
        <location evidence="2">Cell envelope</location>
    </subcellularLocation>
    <subcellularLocation>
        <location evidence="3">Membrane</location>
        <topology evidence="3">Lipid-anchor</topology>
        <topology evidence="3">GPI-anchor</topology>
    </subcellularLocation>
</comment>
<keyword evidence="9 16" id="KW-0472">Membrane</keyword>
<evidence type="ECO:0000256" key="20">
    <source>
        <dbReference type="SAM" id="SignalP"/>
    </source>
</evidence>
<evidence type="ECO:0000256" key="6">
    <source>
        <dbReference type="ARBA" id="ARBA00022679"/>
    </source>
</evidence>
<dbReference type="EMBL" id="LAYC01000003">
    <property type="protein sequence ID" value="KYK55098.1"/>
    <property type="molecule type" value="Genomic_DNA"/>
</dbReference>
<evidence type="ECO:0000256" key="4">
    <source>
        <dbReference type="ARBA" id="ARBA00022622"/>
    </source>
</evidence>
<dbReference type="AlphaFoldDB" id="A0A151GDC4"/>
<proteinExistence type="inferred from homology"/>
<name>A0A151GDC4_DRECN</name>
<evidence type="ECO:0000256" key="13">
    <source>
        <dbReference type="ARBA" id="ARBA00023295"/>
    </source>
</evidence>
<dbReference type="STRING" id="98403.A0A151GDC4"/>
<keyword evidence="4" id="KW-0336">GPI-anchor</keyword>
<dbReference type="EC" id="3.2.-.-" evidence="16"/>
<evidence type="ECO:0000256" key="7">
    <source>
        <dbReference type="ARBA" id="ARBA00022729"/>
    </source>
</evidence>
<dbReference type="GO" id="GO:0016757">
    <property type="term" value="F:glycosyltransferase activity"/>
    <property type="evidence" value="ECO:0007669"/>
    <property type="project" value="UniProtKB-KW"/>
</dbReference>
<keyword evidence="10 18" id="KW-1015">Disulfide bond</keyword>
<dbReference type="GO" id="GO:0031505">
    <property type="term" value="P:fungal-type cell wall organization"/>
    <property type="evidence" value="ECO:0007669"/>
    <property type="project" value="TreeGrafter"/>
</dbReference>
<feature type="active site" description="Nucleophile" evidence="17">
    <location>
        <position position="120"/>
    </location>
</feature>
<feature type="compositionally biased region" description="Low complexity" evidence="19">
    <location>
        <begin position="330"/>
        <end position="342"/>
    </location>
</feature>
<keyword evidence="7 20" id="KW-0732">Signal</keyword>
<dbReference type="CDD" id="cd02183">
    <property type="entry name" value="GH16_fungal_CRH1_transglycosylase"/>
    <property type="match status" value="1"/>
</dbReference>
<feature type="domain" description="GH16" evidence="21">
    <location>
        <begin position="1"/>
        <end position="247"/>
    </location>
</feature>
<dbReference type="GO" id="GO:0005975">
    <property type="term" value="P:carbohydrate metabolic process"/>
    <property type="evidence" value="ECO:0007669"/>
    <property type="project" value="InterPro"/>
</dbReference>
<feature type="compositionally biased region" description="Polar residues" evidence="19">
    <location>
        <begin position="343"/>
        <end position="356"/>
    </location>
</feature>
<feature type="active site" description="Proton donor" evidence="17">
    <location>
        <position position="124"/>
    </location>
</feature>
<evidence type="ECO:0000256" key="2">
    <source>
        <dbReference type="ARBA" id="ARBA00004196"/>
    </source>
</evidence>
<keyword evidence="13" id="KW-0326">Glycosidase</keyword>
<keyword evidence="14" id="KW-0961">Cell wall biogenesis/degradation</keyword>
<dbReference type="InterPro" id="IPR013320">
    <property type="entry name" value="ConA-like_dom_sf"/>
</dbReference>
<dbReference type="Gene3D" id="2.60.120.200">
    <property type="match status" value="1"/>
</dbReference>